<evidence type="ECO:0000313" key="2">
    <source>
        <dbReference type="WBParaSite" id="ES5_v2.g25727.t1"/>
    </source>
</evidence>
<name>A0AC34G883_9BILA</name>
<sequence>MPTRRSRSAERKNTLIFLHILKNFYPRIVDSSDKLPIWDQVLKECQKRGIFLDKTPVYLAQKRWPASVGIVKKASKKRGPLSEKDQLIVEIERYRTPDFCYGKIQGDRDNHDDDDDDSTNDESNNVHTDESINNVDDTINGGNYDGQENATVGNENVIRAAAANDMNNNNRRMLF</sequence>
<reference evidence="2" key="1">
    <citation type="submission" date="2022-11" db="UniProtKB">
        <authorList>
            <consortium name="WormBaseParasite"/>
        </authorList>
    </citation>
    <scope>IDENTIFICATION</scope>
</reference>
<organism evidence="1 2">
    <name type="scientific">Panagrolaimus sp. ES5</name>
    <dbReference type="NCBI Taxonomy" id="591445"/>
    <lineage>
        <taxon>Eukaryota</taxon>
        <taxon>Metazoa</taxon>
        <taxon>Ecdysozoa</taxon>
        <taxon>Nematoda</taxon>
        <taxon>Chromadorea</taxon>
        <taxon>Rhabditida</taxon>
        <taxon>Tylenchina</taxon>
        <taxon>Panagrolaimomorpha</taxon>
        <taxon>Panagrolaimoidea</taxon>
        <taxon>Panagrolaimidae</taxon>
        <taxon>Panagrolaimus</taxon>
    </lineage>
</organism>
<protein>
    <submittedName>
        <fullName evidence="2">Uncharacterized protein</fullName>
    </submittedName>
</protein>
<dbReference type="Proteomes" id="UP000887579">
    <property type="component" value="Unplaced"/>
</dbReference>
<evidence type="ECO:0000313" key="1">
    <source>
        <dbReference type="Proteomes" id="UP000887579"/>
    </source>
</evidence>
<dbReference type="WBParaSite" id="ES5_v2.g25727.t1">
    <property type="protein sequence ID" value="ES5_v2.g25727.t1"/>
    <property type="gene ID" value="ES5_v2.g25727"/>
</dbReference>
<accession>A0AC34G883</accession>
<proteinExistence type="predicted"/>